<dbReference type="InterPro" id="IPR014716">
    <property type="entry name" value="Fibrinogen_a/b/g_C_1"/>
</dbReference>
<keyword evidence="2" id="KW-1185">Reference proteome</keyword>
<evidence type="ECO:0008006" key="3">
    <source>
        <dbReference type="Google" id="ProtNLM"/>
    </source>
</evidence>
<evidence type="ECO:0000313" key="1">
    <source>
        <dbReference type="EMBL" id="CAH3192101.1"/>
    </source>
</evidence>
<proteinExistence type="predicted"/>
<organism evidence="1 2">
    <name type="scientific">Porites evermanni</name>
    <dbReference type="NCBI Taxonomy" id="104178"/>
    <lineage>
        <taxon>Eukaryota</taxon>
        <taxon>Metazoa</taxon>
        <taxon>Cnidaria</taxon>
        <taxon>Anthozoa</taxon>
        <taxon>Hexacorallia</taxon>
        <taxon>Scleractinia</taxon>
        <taxon>Fungiina</taxon>
        <taxon>Poritidae</taxon>
        <taxon>Porites</taxon>
    </lineage>
</organism>
<name>A0ABN8SKB7_9CNID</name>
<gene>
    <name evidence="1" type="ORF">PEVE_00023234</name>
</gene>
<dbReference type="InterPro" id="IPR036056">
    <property type="entry name" value="Fibrinogen-like_C"/>
</dbReference>
<sequence>MLPPRKVQSLNQCDCSCTSESACRPGQDSYDRLPISCKEIWKKTNTRVDGIFYIRTGLPSRYEEVFCHMTPINGCGDGGWTLVMKIDGQKKTFTFDSRYWTDNVTYNVAGGTSLEKVETKLSTYWSTPFTRLCLGMNYKNEEAKWISLSYSGSSLWHVISNGTYIPTNLTAGEWKKLLVNSTIWENCTQQGFNSGNENARARIGIVGYESRCGAANLFKSRIGFGASGNWYGMNNDNSCGNEYEAKVSIVAFGYIFVQ</sequence>
<accession>A0ABN8SKB7</accession>
<dbReference type="Gene3D" id="3.90.215.10">
    <property type="entry name" value="Gamma Fibrinogen, chain A, domain 1"/>
    <property type="match status" value="1"/>
</dbReference>
<protein>
    <recommendedName>
        <fullName evidence="3">Fibrinogen C-terminal domain-containing protein</fullName>
    </recommendedName>
</protein>
<dbReference type="EMBL" id="CALNXI010003085">
    <property type="protein sequence ID" value="CAH3192101.1"/>
    <property type="molecule type" value="Genomic_DNA"/>
</dbReference>
<dbReference type="Proteomes" id="UP001159427">
    <property type="component" value="Unassembled WGS sequence"/>
</dbReference>
<reference evidence="1 2" key="1">
    <citation type="submission" date="2022-05" db="EMBL/GenBank/DDBJ databases">
        <authorList>
            <consortium name="Genoscope - CEA"/>
            <person name="William W."/>
        </authorList>
    </citation>
    <scope>NUCLEOTIDE SEQUENCE [LARGE SCALE GENOMIC DNA]</scope>
</reference>
<evidence type="ECO:0000313" key="2">
    <source>
        <dbReference type="Proteomes" id="UP001159427"/>
    </source>
</evidence>
<comment type="caution">
    <text evidence="1">The sequence shown here is derived from an EMBL/GenBank/DDBJ whole genome shotgun (WGS) entry which is preliminary data.</text>
</comment>
<dbReference type="SUPFAM" id="SSF56496">
    <property type="entry name" value="Fibrinogen C-terminal domain-like"/>
    <property type="match status" value="1"/>
</dbReference>